<dbReference type="InterPro" id="IPR008526">
    <property type="entry name" value="YedI"/>
</dbReference>
<dbReference type="Proteomes" id="UP001364224">
    <property type="component" value="Unassembled WGS sequence"/>
</dbReference>
<name>A0ABU8B267_9BRAD</name>
<keyword evidence="1" id="KW-0812">Transmembrane</keyword>
<feature type="transmembrane region" description="Helical" evidence="1">
    <location>
        <begin position="175"/>
        <end position="197"/>
    </location>
</feature>
<dbReference type="EMBL" id="JAZHRV010000001">
    <property type="protein sequence ID" value="MEH2552612.1"/>
    <property type="molecule type" value="Genomic_DNA"/>
</dbReference>
<reference evidence="2 3" key="1">
    <citation type="submission" date="2024-02" db="EMBL/GenBank/DDBJ databases">
        <title>Adaptive strategies in a cosmopolitan and abundant soil bacterium.</title>
        <authorList>
            <person name="Carini P."/>
        </authorList>
    </citation>
    <scope>NUCLEOTIDE SEQUENCE [LARGE SCALE GENOMIC DNA]</scope>
    <source>
        <strain evidence="2 3">AZCC 1608</strain>
    </source>
</reference>
<comment type="caution">
    <text evidence="2">The sequence shown here is derived from an EMBL/GenBank/DDBJ whole genome shotgun (WGS) entry which is preliminary data.</text>
</comment>
<feature type="transmembrane region" description="Helical" evidence="1">
    <location>
        <begin position="295"/>
        <end position="316"/>
    </location>
</feature>
<gene>
    <name evidence="2" type="ORF">V1286_000141</name>
</gene>
<dbReference type="Pfam" id="PF05661">
    <property type="entry name" value="DUF808"/>
    <property type="match status" value="1"/>
</dbReference>
<accession>A0ABU8B267</accession>
<evidence type="ECO:0000313" key="2">
    <source>
        <dbReference type="EMBL" id="MEH2552612.1"/>
    </source>
</evidence>
<evidence type="ECO:0000313" key="3">
    <source>
        <dbReference type="Proteomes" id="UP001364224"/>
    </source>
</evidence>
<feature type="transmembrane region" description="Helical" evidence="1">
    <location>
        <begin position="229"/>
        <end position="251"/>
    </location>
</feature>
<keyword evidence="3" id="KW-1185">Reference proteome</keyword>
<dbReference type="RefSeq" id="WP_334476936.1">
    <property type="nucleotide sequence ID" value="NZ_JAZHRV010000001.1"/>
</dbReference>
<keyword evidence="1" id="KW-1133">Transmembrane helix</keyword>
<dbReference type="PIRSF" id="PIRSF016660">
    <property type="entry name" value="YedI"/>
    <property type="match status" value="1"/>
</dbReference>
<organism evidence="2 3">
    <name type="scientific">Bradyrhizobium algeriense</name>
    <dbReference type="NCBI Taxonomy" id="634784"/>
    <lineage>
        <taxon>Bacteria</taxon>
        <taxon>Pseudomonadati</taxon>
        <taxon>Pseudomonadota</taxon>
        <taxon>Alphaproteobacteria</taxon>
        <taxon>Hyphomicrobiales</taxon>
        <taxon>Nitrobacteraceae</taxon>
        <taxon>Bradyrhizobium</taxon>
    </lineage>
</organism>
<feature type="transmembrane region" description="Helical" evidence="1">
    <location>
        <begin position="76"/>
        <end position="94"/>
    </location>
</feature>
<dbReference type="PANTHER" id="PTHR30503:SF3">
    <property type="entry name" value="INNER MEMBRANE PROTEIN YEDI"/>
    <property type="match status" value="1"/>
</dbReference>
<protein>
    <submittedName>
        <fullName evidence="2">DNA repair protein MutK</fullName>
    </submittedName>
</protein>
<keyword evidence="1" id="KW-0472">Membrane</keyword>
<evidence type="ECO:0000256" key="1">
    <source>
        <dbReference type="SAM" id="Phobius"/>
    </source>
</evidence>
<sequence length="332" mass="34362">MSVGLIGLLDDIAGIAKVAAASLDDVASQAAKAGAKAAGVVIDDTAVTPGYVIGFEPKRELPIVGKIATGSLRNKLLVLLPAALVLSYFLPWTITPLLMLGGAYLCYEGVEKVLEAVMPHQAHQHEAQLGTVLLNAQSVEDEKVASAIKTDFILSAEIMAITLAALPVGSIWKQALVLAVVAIGITVAVYGVVALIVKADDVGVALARNDHASAMGRAFGRGIVRGMPVLLKILSVVGTAAMIWVGGGIILHGVEVYGPPAIHHAVKAAVEAVAHAFPPLAAILEWAVEAAMSGAIGLLVGAVSIPVVGFVFAPAWKSLKRFLHRRRNTSAQ</sequence>
<dbReference type="PANTHER" id="PTHR30503">
    <property type="entry name" value="INNER MEMBRANE PROTEIN YEDI"/>
    <property type="match status" value="1"/>
</dbReference>
<proteinExistence type="predicted"/>